<comment type="caution">
    <text evidence="1">The sequence shown here is derived from an EMBL/GenBank/DDBJ whole genome shotgun (WGS) entry which is preliminary data.</text>
</comment>
<name>A0ABD3DCW3_9LAMI</name>
<gene>
    <name evidence="1" type="ORF">CASFOL_016693</name>
</gene>
<evidence type="ECO:0000313" key="1">
    <source>
        <dbReference type="EMBL" id="KAL3638786.1"/>
    </source>
</evidence>
<sequence length="69" mass="6904">MGYASAALPVARSGADNGSCAGGGFSRLKFVDRVSAMRKRRAYDGGGGISDPVSSQIGGGANGRVWGLV</sequence>
<organism evidence="1 2">
    <name type="scientific">Castilleja foliolosa</name>
    <dbReference type="NCBI Taxonomy" id="1961234"/>
    <lineage>
        <taxon>Eukaryota</taxon>
        <taxon>Viridiplantae</taxon>
        <taxon>Streptophyta</taxon>
        <taxon>Embryophyta</taxon>
        <taxon>Tracheophyta</taxon>
        <taxon>Spermatophyta</taxon>
        <taxon>Magnoliopsida</taxon>
        <taxon>eudicotyledons</taxon>
        <taxon>Gunneridae</taxon>
        <taxon>Pentapetalae</taxon>
        <taxon>asterids</taxon>
        <taxon>lamiids</taxon>
        <taxon>Lamiales</taxon>
        <taxon>Orobanchaceae</taxon>
        <taxon>Pedicularideae</taxon>
        <taxon>Castillejinae</taxon>
        <taxon>Castilleja</taxon>
    </lineage>
</organism>
<accession>A0ABD3DCW3</accession>
<reference evidence="2" key="1">
    <citation type="journal article" date="2024" name="IScience">
        <title>Strigolactones Initiate the Formation of Haustorium-like Structures in Castilleja.</title>
        <authorList>
            <person name="Buerger M."/>
            <person name="Peterson D."/>
            <person name="Chory J."/>
        </authorList>
    </citation>
    <scope>NUCLEOTIDE SEQUENCE [LARGE SCALE GENOMIC DNA]</scope>
</reference>
<dbReference type="Proteomes" id="UP001632038">
    <property type="component" value="Unassembled WGS sequence"/>
</dbReference>
<protein>
    <submittedName>
        <fullName evidence="1">Uncharacterized protein</fullName>
    </submittedName>
</protein>
<proteinExistence type="predicted"/>
<dbReference type="EMBL" id="JAVIJP010000018">
    <property type="protein sequence ID" value="KAL3638786.1"/>
    <property type="molecule type" value="Genomic_DNA"/>
</dbReference>
<dbReference type="AlphaFoldDB" id="A0ABD3DCW3"/>
<keyword evidence="2" id="KW-1185">Reference proteome</keyword>
<evidence type="ECO:0000313" key="2">
    <source>
        <dbReference type="Proteomes" id="UP001632038"/>
    </source>
</evidence>